<dbReference type="KEGG" id="aey:CDG81_11160"/>
<protein>
    <submittedName>
        <fullName evidence="3 4">Universal stress protein</fullName>
    </submittedName>
</protein>
<evidence type="ECO:0000259" key="2">
    <source>
        <dbReference type="Pfam" id="PF00582"/>
    </source>
</evidence>
<dbReference type="EMBL" id="JPMV01000018">
    <property type="protein sequence ID" value="KGI81498.1"/>
    <property type="molecule type" value="Genomic_DNA"/>
</dbReference>
<dbReference type="InterPro" id="IPR014729">
    <property type="entry name" value="Rossmann-like_a/b/a_fold"/>
</dbReference>
<accession>A0A099D5T6</accession>
<dbReference type="eggNOG" id="COG0589">
    <property type="taxonomic scope" value="Bacteria"/>
</dbReference>
<dbReference type="Proteomes" id="UP000215043">
    <property type="component" value="Chromosome"/>
</dbReference>
<reference evidence="4 5" key="1">
    <citation type="journal article" date="2014" name="PLoS ONE">
        <title>Identification and Characterization of a New Erythromycin Biosynthetic Gene Cluster in Actinopolyspora erythraea YIM90600, a Novel Erythronolide-Producing Halophilic Actinomycete Isolated from Salt Field.</title>
        <authorList>
            <person name="Chen D."/>
            <person name="Feng J."/>
            <person name="Huang L."/>
            <person name="Zhang Q."/>
            <person name="Wu J."/>
            <person name="Zhu X."/>
            <person name="Duan Y."/>
            <person name="Xu Z."/>
        </authorList>
    </citation>
    <scope>NUCLEOTIDE SEQUENCE [LARGE SCALE GENOMIC DNA]</scope>
    <source>
        <strain evidence="4 5">YIM90600</strain>
    </source>
</reference>
<dbReference type="Gene3D" id="3.40.50.620">
    <property type="entry name" value="HUPs"/>
    <property type="match status" value="1"/>
</dbReference>
<evidence type="ECO:0000313" key="4">
    <source>
        <dbReference type="EMBL" id="KGI81498.1"/>
    </source>
</evidence>
<dbReference type="HOGENOM" id="CLU_049301_9_5_11"/>
<evidence type="ECO:0000313" key="3">
    <source>
        <dbReference type="EMBL" id="ASU78743.1"/>
    </source>
</evidence>
<dbReference type="PANTHER" id="PTHR31964">
    <property type="entry name" value="ADENINE NUCLEOTIDE ALPHA HYDROLASES-LIKE SUPERFAMILY PROTEIN"/>
    <property type="match status" value="1"/>
</dbReference>
<organism evidence="3 6">
    <name type="scientific">Actinopolyspora erythraea</name>
    <dbReference type="NCBI Taxonomy" id="414996"/>
    <lineage>
        <taxon>Bacteria</taxon>
        <taxon>Bacillati</taxon>
        <taxon>Actinomycetota</taxon>
        <taxon>Actinomycetes</taxon>
        <taxon>Actinopolysporales</taxon>
        <taxon>Actinopolysporaceae</taxon>
        <taxon>Actinopolyspora</taxon>
    </lineage>
</organism>
<reference evidence="3 6" key="2">
    <citation type="submission" date="2017-08" db="EMBL/GenBank/DDBJ databases">
        <title>The complete genome sequence of moderately halophilic actinomycete Actinopolyspora erythraea YIM 90600, the producer of novel erythromycin, novel actinopolysporins A-C and tubercidin.</title>
        <authorList>
            <person name="Yin M."/>
            <person name="Tang S."/>
        </authorList>
    </citation>
    <scope>NUCLEOTIDE SEQUENCE [LARGE SCALE GENOMIC DNA]</scope>
    <source>
        <strain evidence="3 6">YIM 90600</strain>
    </source>
</reference>
<dbReference type="Proteomes" id="UP000029737">
    <property type="component" value="Unassembled WGS sequence"/>
</dbReference>
<evidence type="ECO:0000313" key="5">
    <source>
        <dbReference type="Proteomes" id="UP000029737"/>
    </source>
</evidence>
<dbReference type="InterPro" id="IPR006015">
    <property type="entry name" value="Universal_stress_UspA"/>
</dbReference>
<dbReference type="AlphaFoldDB" id="A0A099D5T6"/>
<feature type="domain" description="UspA" evidence="2">
    <location>
        <begin position="6"/>
        <end position="141"/>
    </location>
</feature>
<dbReference type="EMBL" id="CP022752">
    <property type="protein sequence ID" value="ASU78743.1"/>
    <property type="molecule type" value="Genomic_DNA"/>
</dbReference>
<dbReference type="InterPro" id="IPR006016">
    <property type="entry name" value="UspA"/>
</dbReference>
<dbReference type="RefSeq" id="WP_043573172.1">
    <property type="nucleotide sequence ID" value="NZ_CP022752.1"/>
</dbReference>
<keyword evidence="5" id="KW-1185">Reference proteome</keyword>
<dbReference type="OrthoDB" id="6174426at2"/>
<dbReference type="Pfam" id="PF00582">
    <property type="entry name" value="Usp"/>
    <property type="match status" value="1"/>
</dbReference>
<sequence length="145" mass="15163">MSTERERVVVGVDGSPGASEALAWALRYASNSGAEVTALIAWAHPTYYGLGAPILEEDIDEQAEQRLSKAVTDAVNQLGVDVDVQQRVARGLPARALLDAAADADLLVVGSRGHGGFTGALLGSVSQHCVHHAPCPVVVVRERGE</sequence>
<name>A0A099D5T6_9ACTN</name>
<dbReference type="PRINTS" id="PR01438">
    <property type="entry name" value="UNVRSLSTRESS"/>
</dbReference>
<comment type="similarity">
    <text evidence="1">Belongs to the universal stress protein A family.</text>
</comment>
<evidence type="ECO:0000256" key="1">
    <source>
        <dbReference type="ARBA" id="ARBA00008791"/>
    </source>
</evidence>
<dbReference type="SUPFAM" id="SSF52402">
    <property type="entry name" value="Adenine nucleotide alpha hydrolases-like"/>
    <property type="match status" value="1"/>
</dbReference>
<dbReference type="PANTHER" id="PTHR31964:SF113">
    <property type="entry name" value="USPA DOMAIN-CONTAINING PROTEIN"/>
    <property type="match status" value="1"/>
</dbReference>
<gene>
    <name evidence="3" type="ORF">CDG81_11160</name>
    <name evidence="4" type="ORF">IL38_11215</name>
</gene>
<proteinExistence type="inferred from homology"/>
<evidence type="ECO:0000313" key="6">
    <source>
        <dbReference type="Proteomes" id="UP000215043"/>
    </source>
</evidence>